<comment type="caution">
    <text evidence="2">The sequence shown here is derived from an EMBL/GenBank/DDBJ whole genome shotgun (WGS) entry which is preliminary data.</text>
</comment>
<evidence type="ECO:0000313" key="3">
    <source>
        <dbReference type="Proteomes" id="UP001226084"/>
    </source>
</evidence>
<evidence type="ECO:0000313" key="2">
    <source>
        <dbReference type="EMBL" id="MDQ1110369.1"/>
    </source>
</evidence>
<protein>
    <submittedName>
        <fullName evidence="2">Uncharacterized protein</fullName>
    </submittedName>
</protein>
<sequence length="109" mass="12182">MTALKFFGHRARPCLLAACFWLSQSAMPFGLMGTGGDRSQRCDAHVWILDYANALAPQVHIWRIHDETGPNTDNIGSEVNSYKLPWIPGAPPAKRWPSIIDGKKFEVCE</sequence>
<evidence type="ECO:0000256" key="1">
    <source>
        <dbReference type="SAM" id="SignalP"/>
    </source>
</evidence>
<dbReference type="AlphaFoldDB" id="A0AAP5AKG4"/>
<reference evidence="2" key="1">
    <citation type="submission" date="2023-07" db="EMBL/GenBank/DDBJ databases">
        <title>Functional and genomic diversity of the sorghum phyllosphere microbiome.</title>
        <authorList>
            <person name="Shade A."/>
        </authorList>
    </citation>
    <scope>NUCLEOTIDE SEQUENCE</scope>
    <source>
        <strain evidence="2">SORGH_AS_0457</strain>
    </source>
</reference>
<dbReference type="RefSeq" id="WP_307107729.1">
    <property type="nucleotide sequence ID" value="NZ_JAUTAS010000001.1"/>
</dbReference>
<dbReference type="Proteomes" id="UP001226084">
    <property type="component" value="Unassembled WGS sequence"/>
</dbReference>
<dbReference type="EMBL" id="JAUTAS010000001">
    <property type="protein sequence ID" value="MDQ1110369.1"/>
    <property type="molecule type" value="Genomic_DNA"/>
</dbReference>
<keyword evidence="1" id="KW-0732">Signal</keyword>
<gene>
    <name evidence="2" type="ORF">QE424_003528</name>
</gene>
<proteinExistence type="predicted"/>
<accession>A0AAP5AKG4</accession>
<feature type="signal peptide" evidence="1">
    <location>
        <begin position="1"/>
        <end position="28"/>
    </location>
</feature>
<feature type="chain" id="PRO_5042995679" evidence="1">
    <location>
        <begin position="29"/>
        <end position="109"/>
    </location>
</feature>
<organism evidence="2 3">
    <name type="scientific">Stenotrophomonas rhizophila</name>
    <dbReference type="NCBI Taxonomy" id="216778"/>
    <lineage>
        <taxon>Bacteria</taxon>
        <taxon>Pseudomonadati</taxon>
        <taxon>Pseudomonadota</taxon>
        <taxon>Gammaproteobacteria</taxon>
        <taxon>Lysobacterales</taxon>
        <taxon>Lysobacteraceae</taxon>
        <taxon>Stenotrophomonas</taxon>
    </lineage>
</organism>
<name>A0AAP5AKG4_9GAMM</name>